<keyword evidence="2" id="KW-1185">Reference proteome</keyword>
<dbReference type="Pfam" id="PF13852">
    <property type="entry name" value="DUF4197"/>
    <property type="match status" value="1"/>
</dbReference>
<sequence>MRSILNTLLVALTVLLSTGALRAESSWASRALSIFKSSPAADTELGSAFANADELAKALREALAVSAERALSALGQQGGFANSELYQIPLPRAVEKLRKPLALINQDYRLDDVQATINRAAETGVAAAPAIVKEAINSLTLEDLNTLWKGEDDAITRFLEKKSRAQLSERMLPLISQATDATGATRTYKEMQSAVPSSGTGLFSKIQSFTGIAASDFDLDQYVNDQALDGLFTAMAAEEKAIRENPLARSTDLLKQLFGQ</sequence>
<gene>
    <name evidence="1" type="ORF">QEH52_17015</name>
</gene>
<proteinExistence type="predicted"/>
<dbReference type="InterPro" id="IPR025245">
    <property type="entry name" value="DUF4197"/>
</dbReference>
<reference evidence="1 2" key="1">
    <citation type="submission" date="2023-04" db="EMBL/GenBank/DDBJ databases">
        <title>A novel bacteria isolated from coastal sediment.</title>
        <authorList>
            <person name="Liu X.-J."/>
            <person name="Du Z.-J."/>
        </authorList>
    </citation>
    <scope>NUCLEOTIDE SEQUENCE [LARGE SCALE GENOMIC DNA]</scope>
    <source>
        <strain evidence="1 2">SDUM461003</strain>
    </source>
</reference>
<protein>
    <submittedName>
        <fullName evidence="1">DUF4197 domain-containing protein</fullName>
    </submittedName>
</protein>
<dbReference type="EMBL" id="JARXHW010000057">
    <property type="protein sequence ID" value="MDQ8209230.1"/>
    <property type="molecule type" value="Genomic_DNA"/>
</dbReference>
<evidence type="ECO:0000313" key="2">
    <source>
        <dbReference type="Proteomes" id="UP001225316"/>
    </source>
</evidence>
<dbReference type="Proteomes" id="UP001225316">
    <property type="component" value="Unassembled WGS sequence"/>
</dbReference>
<name>A0ABU1AYM0_9BACT</name>
<dbReference type="RefSeq" id="WP_308952088.1">
    <property type="nucleotide sequence ID" value="NZ_JARXHW010000057.1"/>
</dbReference>
<organism evidence="1 2">
    <name type="scientific">Thalassobacterium maritimum</name>
    <dbReference type="NCBI Taxonomy" id="3041265"/>
    <lineage>
        <taxon>Bacteria</taxon>
        <taxon>Pseudomonadati</taxon>
        <taxon>Verrucomicrobiota</taxon>
        <taxon>Opitutia</taxon>
        <taxon>Puniceicoccales</taxon>
        <taxon>Coraliomargaritaceae</taxon>
        <taxon>Thalassobacterium</taxon>
    </lineage>
</organism>
<evidence type="ECO:0000313" key="1">
    <source>
        <dbReference type="EMBL" id="MDQ8209230.1"/>
    </source>
</evidence>
<comment type="caution">
    <text evidence="1">The sequence shown here is derived from an EMBL/GenBank/DDBJ whole genome shotgun (WGS) entry which is preliminary data.</text>
</comment>
<accession>A0ABU1AYM0</accession>